<sequence>MRPSILAAVLVLACAAPAAAQQPPASTVEAPAAAAASADAASPEAVVAALYDVISGDAGQARDWDRFRSLFHPTARLMPSGADREGRGVVRSVTPDEYIARSEPFLLREGFHEREIARRSERFGRIMHVWSTYETLHNLSDAAPFARGINSIQLFHDGARWWILSVYWQAETPDAPLPAEYLP</sequence>
<accession>A0A1I6PYW9</accession>
<evidence type="ECO:0008006" key="4">
    <source>
        <dbReference type="Google" id="ProtNLM"/>
    </source>
</evidence>
<dbReference type="STRING" id="871741.SAMN05192570_1412"/>
<dbReference type="OrthoDB" id="8754772at2"/>
<feature type="signal peptide" evidence="1">
    <location>
        <begin position="1"/>
        <end position="20"/>
    </location>
</feature>
<dbReference type="Proteomes" id="UP000198788">
    <property type="component" value="Unassembled WGS sequence"/>
</dbReference>
<proteinExistence type="predicted"/>
<protein>
    <recommendedName>
        <fullName evidence="4">Nuclear transport factor 2 family protein</fullName>
    </recommendedName>
</protein>
<name>A0A1I6PYW9_9CAUL</name>
<dbReference type="SUPFAM" id="SSF54427">
    <property type="entry name" value="NTF2-like"/>
    <property type="match status" value="1"/>
</dbReference>
<evidence type="ECO:0000313" key="2">
    <source>
        <dbReference type="EMBL" id="SFS45374.1"/>
    </source>
</evidence>
<reference evidence="3" key="1">
    <citation type="submission" date="2016-10" db="EMBL/GenBank/DDBJ databases">
        <authorList>
            <person name="Varghese N."/>
            <person name="Submissions S."/>
        </authorList>
    </citation>
    <scope>NUCLEOTIDE SEQUENCE [LARGE SCALE GENOMIC DNA]</scope>
    <source>
        <strain evidence="3">CGMCC 1.10683</strain>
    </source>
</reference>
<dbReference type="Gene3D" id="3.10.450.50">
    <property type="match status" value="1"/>
</dbReference>
<dbReference type="RefSeq" id="WP_092308196.1">
    <property type="nucleotide sequence ID" value="NZ_FOZV01000002.1"/>
</dbReference>
<evidence type="ECO:0000313" key="3">
    <source>
        <dbReference type="Proteomes" id="UP000198788"/>
    </source>
</evidence>
<feature type="chain" id="PRO_5011516406" description="Nuclear transport factor 2 family protein" evidence="1">
    <location>
        <begin position="21"/>
        <end position="183"/>
    </location>
</feature>
<dbReference type="InterPro" id="IPR032710">
    <property type="entry name" value="NTF2-like_dom_sf"/>
</dbReference>
<evidence type="ECO:0000256" key="1">
    <source>
        <dbReference type="SAM" id="SignalP"/>
    </source>
</evidence>
<keyword evidence="3" id="KW-1185">Reference proteome</keyword>
<organism evidence="2 3">
    <name type="scientific">Brevundimonas viscosa</name>
    <dbReference type="NCBI Taxonomy" id="871741"/>
    <lineage>
        <taxon>Bacteria</taxon>
        <taxon>Pseudomonadati</taxon>
        <taxon>Pseudomonadota</taxon>
        <taxon>Alphaproteobacteria</taxon>
        <taxon>Caulobacterales</taxon>
        <taxon>Caulobacteraceae</taxon>
        <taxon>Brevundimonas</taxon>
    </lineage>
</organism>
<keyword evidence="1" id="KW-0732">Signal</keyword>
<dbReference type="EMBL" id="FOZV01000002">
    <property type="protein sequence ID" value="SFS45374.1"/>
    <property type="molecule type" value="Genomic_DNA"/>
</dbReference>
<dbReference type="AlphaFoldDB" id="A0A1I6PYW9"/>
<gene>
    <name evidence="2" type="ORF">SAMN05192570_1412</name>
</gene>